<gene>
    <name evidence="1" type="ORF">X975_16153</name>
</gene>
<keyword evidence="2" id="KW-1185">Reference proteome</keyword>
<dbReference type="AlphaFoldDB" id="A0A087T7M2"/>
<protein>
    <submittedName>
        <fullName evidence="1">Uncharacterized protein</fullName>
    </submittedName>
</protein>
<feature type="non-terminal residue" evidence="1">
    <location>
        <position position="54"/>
    </location>
</feature>
<name>A0A087T7M2_STEMI</name>
<proteinExistence type="predicted"/>
<evidence type="ECO:0000313" key="2">
    <source>
        <dbReference type="Proteomes" id="UP000054359"/>
    </source>
</evidence>
<accession>A0A087T7M2</accession>
<sequence>MICLQEWYVVSASHHRQIDRSQHMGPRPHLNTIRCLHLFYDIRESSKRYILSTC</sequence>
<reference evidence="1 2" key="1">
    <citation type="submission" date="2013-11" db="EMBL/GenBank/DDBJ databases">
        <title>Genome sequencing of Stegodyphus mimosarum.</title>
        <authorList>
            <person name="Bechsgaard J."/>
        </authorList>
    </citation>
    <scope>NUCLEOTIDE SEQUENCE [LARGE SCALE GENOMIC DNA]</scope>
</reference>
<organism evidence="1 2">
    <name type="scientific">Stegodyphus mimosarum</name>
    <name type="common">African social velvet spider</name>
    <dbReference type="NCBI Taxonomy" id="407821"/>
    <lineage>
        <taxon>Eukaryota</taxon>
        <taxon>Metazoa</taxon>
        <taxon>Ecdysozoa</taxon>
        <taxon>Arthropoda</taxon>
        <taxon>Chelicerata</taxon>
        <taxon>Arachnida</taxon>
        <taxon>Araneae</taxon>
        <taxon>Araneomorphae</taxon>
        <taxon>Entelegynae</taxon>
        <taxon>Eresoidea</taxon>
        <taxon>Eresidae</taxon>
        <taxon>Stegodyphus</taxon>
    </lineage>
</organism>
<dbReference type="Proteomes" id="UP000054359">
    <property type="component" value="Unassembled WGS sequence"/>
</dbReference>
<evidence type="ECO:0000313" key="1">
    <source>
        <dbReference type="EMBL" id="KFM61111.1"/>
    </source>
</evidence>
<dbReference type="EMBL" id="KK113818">
    <property type="protein sequence ID" value="KFM61111.1"/>
    <property type="molecule type" value="Genomic_DNA"/>
</dbReference>